<evidence type="ECO:0000313" key="7">
    <source>
        <dbReference type="Proteomes" id="UP000664480"/>
    </source>
</evidence>
<comment type="cofactor">
    <cofactor evidence="1">
        <name>FMN</name>
        <dbReference type="ChEBI" id="CHEBI:58210"/>
    </cofactor>
</comment>
<evidence type="ECO:0000256" key="1">
    <source>
        <dbReference type="ARBA" id="ARBA00001917"/>
    </source>
</evidence>
<keyword evidence="2" id="KW-0285">Flavoprotein</keyword>
<dbReference type="PANTHER" id="PTHR33798:SF5">
    <property type="entry name" value="FLAVIN REDUCTASE LIKE DOMAIN-CONTAINING PROTEIN"/>
    <property type="match status" value="1"/>
</dbReference>
<dbReference type="Pfam" id="PF01613">
    <property type="entry name" value="Flavin_Reduct"/>
    <property type="match status" value="1"/>
</dbReference>
<protein>
    <submittedName>
        <fullName evidence="6">Flavin reductase family protein</fullName>
    </submittedName>
</protein>
<evidence type="ECO:0000259" key="5">
    <source>
        <dbReference type="SMART" id="SM00903"/>
    </source>
</evidence>
<evidence type="ECO:0000256" key="4">
    <source>
        <dbReference type="ARBA" id="ARBA00038054"/>
    </source>
</evidence>
<dbReference type="SUPFAM" id="SSF50475">
    <property type="entry name" value="FMN-binding split barrel"/>
    <property type="match status" value="1"/>
</dbReference>
<dbReference type="SMART" id="SM00903">
    <property type="entry name" value="Flavin_Reduct"/>
    <property type="match status" value="1"/>
</dbReference>
<reference evidence="6 7" key="1">
    <citation type="submission" date="2021-03" db="EMBL/GenBank/DDBJ databases">
        <title>novel species isolated from a fishpond in China.</title>
        <authorList>
            <person name="Lu H."/>
            <person name="Cai Z."/>
        </authorList>
    </citation>
    <scope>NUCLEOTIDE SEQUENCE [LARGE SCALE GENOMIC DNA]</scope>
    <source>
        <strain evidence="6 7">YJ13C</strain>
    </source>
</reference>
<dbReference type="InterPro" id="IPR012349">
    <property type="entry name" value="Split_barrel_FMN-bd"/>
</dbReference>
<dbReference type="Proteomes" id="UP000664480">
    <property type="component" value="Unassembled WGS sequence"/>
</dbReference>
<sequence length="297" mass="33026">MKTFYPKDLAPVDFHALLQGSIAPRPIAFVSTVDLQGNVNLSPFSFFNLFSTNPPILIFSPSRRVRDNTTKHTLENVKEVPEVVIHVVGFNLVEQMSLASTEYDKGVNEFVKAGLTSVPSVSVKPPRVKESPIAFECKVNEVKPLGEVGGSGNLVICEVLVAHVSETVLDEFGKIDPYKLDAVARLGGNWYSRASGDSLFQIPKPLRTKGIGVDQMPEHVRNSTILTGNNLGRLGNVEQLPSEEEILDFSTSEVIQEMKIRFQYDLDSWLDHLHLLAKEALEEGELEKAWLILMQKQ</sequence>
<evidence type="ECO:0000256" key="3">
    <source>
        <dbReference type="ARBA" id="ARBA00022643"/>
    </source>
</evidence>
<keyword evidence="7" id="KW-1185">Reference proteome</keyword>
<name>A0ABS3CNV5_9BACT</name>
<organism evidence="6 7">
    <name type="scientific">Algoriphagus pacificus</name>
    <dbReference type="NCBI Taxonomy" id="2811234"/>
    <lineage>
        <taxon>Bacteria</taxon>
        <taxon>Pseudomonadati</taxon>
        <taxon>Bacteroidota</taxon>
        <taxon>Cytophagia</taxon>
        <taxon>Cytophagales</taxon>
        <taxon>Cyclobacteriaceae</taxon>
        <taxon>Algoriphagus</taxon>
    </lineage>
</organism>
<accession>A0ABS3CNV5</accession>
<dbReference type="Gene3D" id="2.30.110.10">
    <property type="entry name" value="Electron Transport, Fmn-binding Protein, Chain A"/>
    <property type="match status" value="1"/>
</dbReference>
<comment type="similarity">
    <text evidence="4">Belongs to the flavoredoxin family.</text>
</comment>
<dbReference type="PANTHER" id="PTHR33798">
    <property type="entry name" value="FLAVOPROTEIN OXYGENASE"/>
    <property type="match status" value="1"/>
</dbReference>
<keyword evidence="3" id="KW-0288">FMN</keyword>
<feature type="domain" description="Flavin reductase like" evidence="5">
    <location>
        <begin position="20"/>
        <end position="174"/>
    </location>
</feature>
<dbReference type="InterPro" id="IPR002563">
    <property type="entry name" value="Flavin_Rdtase-like_dom"/>
</dbReference>
<gene>
    <name evidence="6" type="ORF">J0A69_20480</name>
</gene>
<evidence type="ECO:0000313" key="6">
    <source>
        <dbReference type="EMBL" id="MBN7817831.1"/>
    </source>
</evidence>
<proteinExistence type="inferred from homology"/>
<evidence type="ECO:0000256" key="2">
    <source>
        <dbReference type="ARBA" id="ARBA00022630"/>
    </source>
</evidence>
<dbReference type="RefSeq" id="WP_206588497.1">
    <property type="nucleotide sequence ID" value="NZ_JAFKCU010000007.1"/>
</dbReference>
<dbReference type="EMBL" id="JAFKCU010000007">
    <property type="protein sequence ID" value="MBN7817831.1"/>
    <property type="molecule type" value="Genomic_DNA"/>
</dbReference>
<comment type="caution">
    <text evidence="6">The sequence shown here is derived from an EMBL/GenBank/DDBJ whole genome shotgun (WGS) entry which is preliminary data.</text>
</comment>